<dbReference type="Gene3D" id="3.20.20.330">
    <property type="entry name" value="Homocysteine-binding-like domain"/>
    <property type="match status" value="1"/>
</dbReference>
<evidence type="ECO:0000313" key="29">
    <source>
        <dbReference type="Proteomes" id="UP001500655"/>
    </source>
</evidence>
<comment type="cofactor">
    <cofactor evidence="2 21 22">
        <name>Zn(2+)</name>
        <dbReference type="ChEBI" id="CHEBI:29105"/>
    </cofactor>
</comment>
<dbReference type="PROSITE" id="PS51337">
    <property type="entry name" value="B12_BINDING_NTER"/>
    <property type="match status" value="1"/>
</dbReference>
<keyword evidence="14" id="KW-0677">Repeat</keyword>
<reference evidence="29" key="1">
    <citation type="journal article" date="2019" name="Int. J. Syst. Evol. Microbiol.">
        <title>The Global Catalogue of Microorganisms (GCM) 10K type strain sequencing project: providing services to taxonomists for standard genome sequencing and annotation.</title>
        <authorList>
            <consortium name="The Broad Institute Genomics Platform"/>
            <consortium name="The Broad Institute Genome Sequencing Center for Infectious Disease"/>
            <person name="Wu L."/>
            <person name="Ma J."/>
        </authorList>
    </citation>
    <scope>NUCLEOTIDE SEQUENCE [LARGE SCALE GENOMIC DNA]</scope>
    <source>
        <strain evidence="29">JCM 13249</strain>
    </source>
</reference>
<evidence type="ECO:0000313" key="28">
    <source>
        <dbReference type="EMBL" id="GAA1775978.1"/>
    </source>
</evidence>
<evidence type="ECO:0000259" key="24">
    <source>
        <dbReference type="PROSITE" id="PS50972"/>
    </source>
</evidence>
<dbReference type="InterPro" id="IPR000489">
    <property type="entry name" value="Pterin-binding_dom"/>
</dbReference>
<dbReference type="InterPro" id="IPR036589">
    <property type="entry name" value="HCY_dom_sf"/>
</dbReference>
<organism evidence="28 29">
    <name type="scientific">Luedemannella helvata</name>
    <dbReference type="NCBI Taxonomy" id="349315"/>
    <lineage>
        <taxon>Bacteria</taxon>
        <taxon>Bacillati</taxon>
        <taxon>Actinomycetota</taxon>
        <taxon>Actinomycetes</taxon>
        <taxon>Micromonosporales</taxon>
        <taxon>Micromonosporaceae</taxon>
        <taxon>Luedemannella</taxon>
    </lineage>
</organism>
<dbReference type="Pfam" id="PF02607">
    <property type="entry name" value="B12-binding_2"/>
    <property type="match status" value="1"/>
</dbReference>
<dbReference type="SMART" id="SM01018">
    <property type="entry name" value="B12-binding_2"/>
    <property type="match status" value="1"/>
</dbReference>
<feature type="domain" description="Hcy-binding" evidence="23">
    <location>
        <begin position="5"/>
        <end position="315"/>
    </location>
</feature>
<dbReference type="Gene3D" id="3.40.50.280">
    <property type="entry name" value="Cobalamin-binding domain"/>
    <property type="match status" value="1"/>
</dbReference>
<feature type="domain" description="B12-binding N-terminal" evidence="27">
    <location>
        <begin position="637"/>
        <end position="731"/>
    </location>
</feature>
<evidence type="ECO:0000256" key="17">
    <source>
        <dbReference type="ARBA" id="ARBA00023285"/>
    </source>
</evidence>
<comment type="catalytic activity">
    <reaction evidence="1 21">
        <text>(6S)-5-methyl-5,6,7,8-tetrahydrofolate + L-homocysteine = (6S)-5,6,7,8-tetrahydrofolate + L-methionine</text>
        <dbReference type="Rhea" id="RHEA:11172"/>
        <dbReference type="ChEBI" id="CHEBI:18608"/>
        <dbReference type="ChEBI" id="CHEBI:57453"/>
        <dbReference type="ChEBI" id="CHEBI:57844"/>
        <dbReference type="ChEBI" id="CHEBI:58199"/>
        <dbReference type="EC" id="2.1.1.13"/>
    </reaction>
</comment>
<dbReference type="InterPro" id="IPR036594">
    <property type="entry name" value="Meth_synthase_dom"/>
</dbReference>
<proteinExistence type="inferred from homology"/>
<evidence type="ECO:0000256" key="18">
    <source>
        <dbReference type="ARBA" id="ARBA00025552"/>
    </source>
</evidence>
<comment type="domain">
    <text evidence="21">Modular enzyme with four functionally distinct domains. The isolated Hcy-binding domain catalyzes methyl transfer from free methylcobalamin to homocysteine. The Hcy-binding domain in association with the pterin-binding domain catalyzes the methylation of cob(I)alamin by methyltetrahydrofolate and the methylation of homocysteine. The B12-binding domain binds the cofactor. The AdoMet activation domain binds S-adenosyl-L-methionine. Under aerobic conditions cob(I)alamin can be converted to inactive cob(II)alamin. Reductive methylation by S-adenosyl-L-methionine and flavodoxin regenerates methylcobalamin.</text>
</comment>
<dbReference type="InterPro" id="IPR004223">
    <property type="entry name" value="VitB12-dep_Met_synth_activ_dom"/>
</dbReference>
<dbReference type="InterPro" id="IPR011822">
    <property type="entry name" value="MetH"/>
</dbReference>
<name>A0ABP4XBD4_9ACTN</name>
<evidence type="ECO:0000256" key="21">
    <source>
        <dbReference type="PIRNR" id="PIRNR000381"/>
    </source>
</evidence>
<evidence type="ECO:0000256" key="9">
    <source>
        <dbReference type="ARBA" id="ARBA00022605"/>
    </source>
</evidence>
<dbReference type="EC" id="2.1.1.13" evidence="6 20"/>
<sequence>MTGSTDTLRQLMSERVLVLDGAWGTMLQGAGLTPADYRGEVIGEHDRDVTGNPDLLNLTRPDLILDVHRQYLAAGADITTTNTFTATSIAQADYGLEHLVRDMNVRGAQLARQAADEAGGRFVAGSIGPLNVTLSLSPRVDDPSYRAVTFDQVKAAYAEQIAGLAEGGVDLLLIETVFDTLNAKAAVAAAREVAPDLPLWISVTIVDLSGRTLSGQTVEAFWRSIEHAEPLVVGVNCALGAAEARPYVAELSRIAPTFVAAHPNAGLPNAFGGYDQTPEETGRLMGEFVADGLVNIAGGCCGTTPGHIAQIAQAVTNAQPRRVPEPAKATRFSGLEPFAIGPDTGFVMIGERTNVTGSARFRRLIEADDHQGAVDVALEQVRGGANLLDVNMDADLLDSEQAMTTFLNLIATEPEVARIPIMIDSSKWSVLEAGLRCVQGKGVVNSISLKEGEEPFLAQARKIRDYGAGVVVMAFDEQGQADTTERKVEICGRAYDLLTQRAGFAAEDIIFDPNVLAVATGIAEHNGYAKAFIDALPLIKQRCPGARTSGGISNLSFAFRGNDVVREAMHSAFLFHAVRAGLDMGIVNAGQLAVYEDIPADLLTLVEDVIFDRHPDATEALVTFASTVKGEGTKRAVDLSWRETPVAQRLSYALVHGIVDYVEEDTEEARQLLPRPLDVIEGPLMDGMKVVGDLFGAGKMFLPQVVKSARVMKRSVAYLEPYMEKEKSGGRRQGKVVLATVKGDVHDIGKNIVGVVLGCNNYEVVDLGVMVPAAKILETAAAEGADAIGLSGLITPSLDEMVAVGEEMSRRGLTLPLLIGGATTSRQHTAVRIAPAYEGPTVHVLDASRVVGVVSDLLDPERAEKLDVANRAEQERLREQHANRHAQPLLTLAQARANREVVDFTELPVPAFTGVRQVEPDLTELREMIDWQFLFLAWELKGKYPAILEEPVARELFDDANALLDKIIAEGAFQARGVYGFWPAHSEGDDIVLTGGPRLPMLRQQTAKPEGRANRCLADYVAPAGDHLGGFAVAIHGADTLAARYEAEHDDYRAIMVKALADRLAEAFAEWIHLRARRDWFEPDARPALEDLHAERFRGIRPALGYPACPDHSEKRDLFDLLNADTLGIGLTESFAMTPAAAVSGLIFANPASRYFTVGRLGRDQIEEYAARRGTDVGEVERWLRPNLAYDPQ</sequence>
<dbReference type="EMBL" id="BAAALS010000045">
    <property type="protein sequence ID" value="GAA1775978.1"/>
    <property type="molecule type" value="Genomic_DNA"/>
</dbReference>
<comment type="function">
    <text evidence="18 21">Catalyzes the transfer of a methyl group from methyl-cobalamin to homocysteine, yielding enzyme-bound cob(I)alamin and methionine. Subsequently, remethylates the cofactor using methyltetrahydrofolate.</text>
</comment>
<feature type="domain" description="Pterin-binding" evidence="24">
    <location>
        <begin position="346"/>
        <end position="607"/>
    </location>
</feature>
<dbReference type="SUPFAM" id="SSF56507">
    <property type="entry name" value="Methionine synthase activation domain-like"/>
    <property type="match status" value="1"/>
</dbReference>
<evidence type="ECO:0000256" key="22">
    <source>
        <dbReference type="PROSITE-ProRule" id="PRU00333"/>
    </source>
</evidence>
<evidence type="ECO:0000256" key="13">
    <source>
        <dbReference type="ARBA" id="ARBA00022723"/>
    </source>
</evidence>
<dbReference type="Pfam" id="PF02965">
    <property type="entry name" value="Met_synt_B12"/>
    <property type="match status" value="1"/>
</dbReference>
<dbReference type="SUPFAM" id="SSF47644">
    <property type="entry name" value="Methionine synthase domain"/>
    <property type="match status" value="1"/>
</dbReference>
<evidence type="ECO:0000259" key="26">
    <source>
        <dbReference type="PROSITE" id="PS51332"/>
    </source>
</evidence>
<dbReference type="Pfam" id="PF02310">
    <property type="entry name" value="B12-binding"/>
    <property type="match status" value="1"/>
</dbReference>
<gene>
    <name evidence="28" type="primary">metH</name>
    <name evidence="28" type="ORF">GCM10009681_54300</name>
</gene>
<comment type="pathway">
    <text evidence="4 21">Amino-acid biosynthesis; L-methionine biosynthesis via de novo pathway; L-methionine from L-homocysteine (MetH route): step 1/1.</text>
</comment>
<keyword evidence="17 21" id="KW-0170">Cobalt</keyword>
<evidence type="ECO:0000256" key="5">
    <source>
        <dbReference type="ARBA" id="ARBA00010398"/>
    </source>
</evidence>
<dbReference type="InterPro" id="IPR033706">
    <property type="entry name" value="Met_synthase_B12-bd"/>
</dbReference>
<evidence type="ECO:0000256" key="15">
    <source>
        <dbReference type="ARBA" id="ARBA00022833"/>
    </source>
</evidence>
<feature type="binding site" evidence="22">
    <location>
        <position position="300"/>
    </location>
    <ligand>
        <name>Zn(2+)</name>
        <dbReference type="ChEBI" id="CHEBI:29105"/>
    </ligand>
</feature>
<dbReference type="PANTHER" id="PTHR45833:SF1">
    <property type="entry name" value="METHIONINE SYNTHASE"/>
    <property type="match status" value="1"/>
</dbReference>
<dbReference type="PIRSF" id="PIRSF000381">
    <property type="entry name" value="MetH"/>
    <property type="match status" value="1"/>
</dbReference>
<dbReference type="NCBIfam" id="NF007024">
    <property type="entry name" value="PRK09490.1"/>
    <property type="match status" value="1"/>
</dbReference>
<keyword evidence="29" id="KW-1185">Reference proteome</keyword>
<dbReference type="PROSITE" id="PS50970">
    <property type="entry name" value="HCY"/>
    <property type="match status" value="1"/>
</dbReference>
<dbReference type="InterPro" id="IPR050554">
    <property type="entry name" value="Met_Synthase/Corrinoid"/>
</dbReference>
<dbReference type="PROSITE" id="PS51332">
    <property type="entry name" value="B12_BINDING"/>
    <property type="match status" value="1"/>
</dbReference>
<keyword evidence="9 21" id="KW-0028">Amino-acid biosynthesis</keyword>
<dbReference type="Gene3D" id="3.20.20.20">
    <property type="entry name" value="Dihydropteroate synthase-like"/>
    <property type="match status" value="1"/>
</dbReference>
<keyword evidence="8 21" id="KW-0489">Methyltransferase</keyword>
<dbReference type="Proteomes" id="UP001500655">
    <property type="component" value="Unassembled WGS sequence"/>
</dbReference>
<keyword evidence="15 21" id="KW-0862">Zinc</keyword>
<dbReference type="PANTHER" id="PTHR45833">
    <property type="entry name" value="METHIONINE SYNTHASE"/>
    <property type="match status" value="1"/>
</dbReference>
<keyword evidence="16 21" id="KW-0486">Methionine biosynthesis</keyword>
<dbReference type="CDD" id="cd00740">
    <property type="entry name" value="MeTr"/>
    <property type="match status" value="1"/>
</dbReference>
<evidence type="ECO:0000256" key="1">
    <source>
        <dbReference type="ARBA" id="ARBA00001700"/>
    </source>
</evidence>
<dbReference type="PROSITE" id="PS50972">
    <property type="entry name" value="PTERIN_BINDING"/>
    <property type="match status" value="1"/>
</dbReference>
<dbReference type="CDD" id="cd02069">
    <property type="entry name" value="methionine_synthase_B12_BD"/>
    <property type="match status" value="1"/>
</dbReference>
<dbReference type="Gene3D" id="1.10.288.10">
    <property type="entry name" value="Cobalamin-dependent Methionine Synthase, domain 2"/>
    <property type="match status" value="1"/>
</dbReference>
<evidence type="ECO:0000256" key="19">
    <source>
        <dbReference type="ARBA" id="ARBA00031040"/>
    </source>
</evidence>
<dbReference type="InterPro" id="IPR006158">
    <property type="entry name" value="Cobalamin-bd"/>
</dbReference>
<evidence type="ECO:0000256" key="16">
    <source>
        <dbReference type="ARBA" id="ARBA00023167"/>
    </source>
</evidence>
<comment type="similarity">
    <text evidence="5">Belongs to the vitamin-B12 dependent methionine synthase family.</text>
</comment>
<dbReference type="InterPro" id="IPR003759">
    <property type="entry name" value="Cbl-bd_cap"/>
</dbReference>
<accession>A0ABP4XBD4</accession>
<dbReference type="InterPro" id="IPR011005">
    <property type="entry name" value="Dihydropteroate_synth-like_sf"/>
</dbReference>
<dbReference type="Pfam" id="PF00809">
    <property type="entry name" value="Pterin_bind"/>
    <property type="match status" value="1"/>
</dbReference>
<evidence type="ECO:0000259" key="25">
    <source>
        <dbReference type="PROSITE" id="PS50974"/>
    </source>
</evidence>
<comment type="cofactor">
    <cofactor evidence="3 21">
        <name>methylcob(III)alamin</name>
        <dbReference type="ChEBI" id="CHEBI:28115"/>
    </cofactor>
</comment>
<evidence type="ECO:0000256" key="2">
    <source>
        <dbReference type="ARBA" id="ARBA00001947"/>
    </source>
</evidence>
<keyword evidence="10 21" id="KW-0846">Cobalamin</keyword>
<feature type="domain" description="B12-binding" evidence="26">
    <location>
        <begin position="733"/>
        <end position="868"/>
    </location>
</feature>
<evidence type="ECO:0000256" key="6">
    <source>
        <dbReference type="ARBA" id="ARBA00012032"/>
    </source>
</evidence>
<evidence type="ECO:0000256" key="14">
    <source>
        <dbReference type="ARBA" id="ARBA00022737"/>
    </source>
</evidence>
<feature type="binding site" evidence="22">
    <location>
        <position position="237"/>
    </location>
    <ligand>
        <name>Zn(2+)</name>
        <dbReference type="ChEBI" id="CHEBI:29105"/>
    </ligand>
</feature>
<feature type="domain" description="AdoMet activation" evidence="25">
    <location>
        <begin position="881"/>
        <end position="1193"/>
    </location>
</feature>
<evidence type="ECO:0000256" key="12">
    <source>
        <dbReference type="ARBA" id="ARBA00022691"/>
    </source>
</evidence>
<dbReference type="InterPro" id="IPR037010">
    <property type="entry name" value="VitB12-dep_Met_synth_activ_sf"/>
</dbReference>
<keyword evidence="12 21" id="KW-0949">S-adenosyl-L-methionine</keyword>
<dbReference type="PROSITE" id="PS50974">
    <property type="entry name" value="ADOMET_ACTIVATION"/>
    <property type="match status" value="1"/>
</dbReference>
<dbReference type="SUPFAM" id="SSF51717">
    <property type="entry name" value="Dihydropteroate synthetase-like"/>
    <property type="match status" value="1"/>
</dbReference>
<dbReference type="NCBIfam" id="TIGR02082">
    <property type="entry name" value="metH"/>
    <property type="match status" value="1"/>
</dbReference>
<dbReference type="InterPro" id="IPR036724">
    <property type="entry name" value="Cobalamin-bd_sf"/>
</dbReference>
<keyword evidence="11 21" id="KW-0808">Transferase</keyword>
<keyword evidence="13 21" id="KW-0479">Metal-binding</keyword>
<dbReference type="Gene3D" id="1.10.1240.10">
    <property type="entry name" value="Methionine synthase domain"/>
    <property type="match status" value="1"/>
</dbReference>
<protein>
    <recommendedName>
        <fullName evidence="7 20">Methionine synthase</fullName>
        <ecNumber evidence="6 20">2.1.1.13</ecNumber>
    </recommendedName>
    <alternativeName>
        <fullName evidence="19 21">5-methyltetrahydrofolate--homocysteine methyltransferase</fullName>
    </alternativeName>
</protein>
<evidence type="ECO:0000259" key="23">
    <source>
        <dbReference type="PROSITE" id="PS50970"/>
    </source>
</evidence>
<dbReference type="Gene3D" id="3.10.196.10">
    <property type="entry name" value="Vitamin B12-dependent methionine synthase, activation domain"/>
    <property type="match status" value="1"/>
</dbReference>
<dbReference type="SUPFAM" id="SSF52242">
    <property type="entry name" value="Cobalamin (vitamin B12)-binding domain"/>
    <property type="match status" value="1"/>
</dbReference>
<comment type="caution">
    <text evidence="28">The sequence shown here is derived from an EMBL/GenBank/DDBJ whole genome shotgun (WGS) entry which is preliminary data.</text>
</comment>
<evidence type="ECO:0000256" key="8">
    <source>
        <dbReference type="ARBA" id="ARBA00022603"/>
    </source>
</evidence>
<evidence type="ECO:0000256" key="7">
    <source>
        <dbReference type="ARBA" id="ARBA00013998"/>
    </source>
</evidence>
<evidence type="ECO:0000256" key="4">
    <source>
        <dbReference type="ARBA" id="ARBA00005178"/>
    </source>
</evidence>
<evidence type="ECO:0000256" key="3">
    <source>
        <dbReference type="ARBA" id="ARBA00001956"/>
    </source>
</evidence>
<evidence type="ECO:0000259" key="27">
    <source>
        <dbReference type="PROSITE" id="PS51337"/>
    </source>
</evidence>
<evidence type="ECO:0000256" key="20">
    <source>
        <dbReference type="NCBIfam" id="TIGR02082"/>
    </source>
</evidence>
<dbReference type="InterPro" id="IPR003726">
    <property type="entry name" value="HCY_dom"/>
</dbReference>
<dbReference type="SUPFAM" id="SSF82282">
    <property type="entry name" value="Homocysteine S-methyltransferase"/>
    <property type="match status" value="1"/>
</dbReference>
<evidence type="ECO:0000256" key="10">
    <source>
        <dbReference type="ARBA" id="ARBA00022628"/>
    </source>
</evidence>
<feature type="binding site" evidence="22">
    <location>
        <position position="301"/>
    </location>
    <ligand>
        <name>Zn(2+)</name>
        <dbReference type="ChEBI" id="CHEBI:29105"/>
    </ligand>
</feature>
<evidence type="ECO:0000256" key="11">
    <source>
        <dbReference type="ARBA" id="ARBA00022679"/>
    </source>
</evidence>
<dbReference type="Pfam" id="PF02574">
    <property type="entry name" value="S-methyl_trans"/>
    <property type="match status" value="1"/>
</dbReference>